<dbReference type="RefSeq" id="WP_176942121.1">
    <property type="nucleotide sequence ID" value="NZ_JABZEC010000002.1"/>
</dbReference>
<proteinExistence type="predicted"/>
<dbReference type="AlphaFoldDB" id="A0A850QYX8"/>
<keyword evidence="3" id="KW-1185">Reference proteome</keyword>
<evidence type="ECO:0000313" key="2">
    <source>
        <dbReference type="EMBL" id="NVY95949.1"/>
    </source>
</evidence>
<feature type="transmembrane region" description="Helical" evidence="1">
    <location>
        <begin position="7"/>
        <end position="27"/>
    </location>
</feature>
<name>A0A850QYX8_9LACO</name>
<sequence length="294" mass="33159">MTSKKAKIGIISLLVILLILVGGFYWLQQMKSSSSTTSRFEQKNTPTLFFHGWGSSAHAEEQMTHYIRRQEVTKTIVRANVSRSGQVTWRGKIPRGAKNPLVEVNLENNKSVPAKTSDVVDNYRESSNYVYVVVRALQKKYHYSTMNLVGHSMGNLQIAYYLRDHAMDKKLPQLRKQVSIAGHYNGYLGESTVAQDYHLEANGRPSQLATGYRGLLGLRQVYPSKAQVLNLYGDTGQGSDGSVAVKSARSYRYLVSSRAKSYQEHRFTGPKAQHSQLHESQAVDRKLVQFLWGK</sequence>
<organism evidence="2 3">
    <name type="scientific">Bombilactobacillus apium</name>
    <dbReference type="NCBI Taxonomy" id="2675299"/>
    <lineage>
        <taxon>Bacteria</taxon>
        <taxon>Bacillati</taxon>
        <taxon>Bacillota</taxon>
        <taxon>Bacilli</taxon>
        <taxon>Lactobacillales</taxon>
        <taxon>Lactobacillaceae</taxon>
        <taxon>Bombilactobacillus</taxon>
    </lineage>
</organism>
<keyword evidence="2" id="KW-0378">Hydrolase</keyword>
<dbReference type="Proteomes" id="UP000563523">
    <property type="component" value="Unassembled WGS sequence"/>
</dbReference>
<gene>
    <name evidence="2" type="ORF">HU830_01915</name>
</gene>
<dbReference type="InterPro" id="IPR010315">
    <property type="entry name" value="DUF915_hydro-like"/>
</dbReference>
<keyword evidence="1" id="KW-0812">Transmembrane</keyword>
<reference evidence="2 3" key="1">
    <citation type="submission" date="2020-06" db="EMBL/GenBank/DDBJ databases">
        <authorList>
            <person name="Kang J."/>
        </authorList>
    </citation>
    <scope>NUCLEOTIDE SEQUENCE [LARGE SCALE GENOMIC DNA]</scope>
    <source>
        <strain evidence="2 3">DCY120</strain>
    </source>
</reference>
<dbReference type="Gene3D" id="3.40.50.1820">
    <property type="entry name" value="alpha/beta hydrolase"/>
    <property type="match status" value="1"/>
</dbReference>
<dbReference type="InterPro" id="IPR029058">
    <property type="entry name" value="AB_hydrolase_fold"/>
</dbReference>
<protein>
    <submittedName>
        <fullName evidence="2">Alpha/beta hydrolase</fullName>
    </submittedName>
</protein>
<evidence type="ECO:0000313" key="3">
    <source>
        <dbReference type="Proteomes" id="UP000563523"/>
    </source>
</evidence>
<dbReference type="SUPFAM" id="SSF53474">
    <property type="entry name" value="alpha/beta-Hydrolases"/>
    <property type="match status" value="1"/>
</dbReference>
<evidence type="ECO:0000256" key="1">
    <source>
        <dbReference type="SAM" id="Phobius"/>
    </source>
</evidence>
<dbReference type="EMBL" id="JABZEC010000002">
    <property type="protein sequence ID" value="NVY95949.1"/>
    <property type="molecule type" value="Genomic_DNA"/>
</dbReference>
<dbReference type="GO" id="GO:0016787">
    <property type="term" value="F:hydrolase activity"/>
    <property type="evidence" value="ECO:0007669"/>
    <property type="project" value="UniProtKB-KW"/>
</dbReference>
<comment type="caution">
    <text evidence="2">The sequence shown here is derived from an EMBL/GenBank/DDBJ whole genome shotgun (WGS) entry which is preliminary data.</text>
</comment>
<dbReference type="Pfam" id="PF06028">
    <property type="entry name" value="DUF915"/>
    <property type="match status" value="1"/>
</dbReference>
<keyword evidence="1" id="KW-0472">Membrane</keyword>
<keyword evidence="1" id="KW-1133">Transmembrane helix</keyword>
<accession>A0A850QYX8</accession>